<feature type="signal peptide" evidence="2">
    <location>
        <begin position="1"/>
        <end position="17"/>
    </location>
</feature>
<feature type="compositionally biased region" description="Polar residues" evidence="1">
    <location>
        <begin position="363"/>
        <end position="373"/>
    </location>
</feature>
<dbReference type="PANTHER" id="PTHR38926">
    <property type="entry name" value="F-BOX DOMAIN CONTAINING PROTEIN, EXPRESSED"/>
    <property type="match status" value="1"/>
</dbReference>
<protein>
    <recommendedName>
        <fullName evidence="5">F-box domain-containing protein</fullName>
    </recommendedName>
</protein>
<accession>A0A8H5BW91</accession>
<evidence type="ECO:0008006" key="5">
    <source>
        <dbReference type="Google" id="ProtNLM"/>
    </source>
</evidence>
<evidence type="ECO:0000256" key="2">
    <source>
        <dbReference type="SAM" id="SignalP"/>
    </source>
</evidence>
<dbReference type="Gene3D" id="1.20.1280.50">
    <property type="match status" value="1"/>
</dbReference>
<dbReference type="AlphaFoldDB" id="A0A8H5BW91"/>
<proteinExistence type="predicted"/>
<reference evidence="3 4" key="1">
    <citation type="journal article" date="2020" name="ISME J.">
        <title>Uncovering the hidden diversity of litter-decomposition mechanisms in mushroom-forming fungi.</title>
        <authorList>
            <person name="Floudas D."/>
            <person name="Bentzer J."/>
            <person name="Ahren D."/>
            <person name="Johansson T."/>
            <person name="Persson P."/>
            <person name="Tunlid A."/>
        </authorList>
    </citation>
    <scope>NUCLEOTIDE SEQUENCE [LARGE SCALE GENOMIC DNA]</scope>
    <source>
        <strain evidence="3 4">CBS 101986</strain>
    </source>
</reference>
<dbReference type="Proteomes" id="UP000567179">
    <property type="component" value="Unassembled WGS sequence"/>
</dbReference>
<evidence type="ECO:0000313" key="3">
    <source>
        <dbReference type="EMBL" id="KAF5330396.1"/>
    </source>
</evidence>
<feature type="region of interest" description="Disordered" evidence="1">
    <location>
        <begin position="363"/>
        <end position="383"/>
    </location>
</feature>
<dbReference type="SUPFAM" id="SSF81383">
    <property type="entry name" value="F-box domain"/>
    <property type="match status" value="1"/>
</dbReference>
<comment type="caution">
    <text evidence="3">The sequence shown here is derived from an EMBL/GenBank/DDBJ whole genome shotgun (WGS) entry which is preliminary data.</text>
</comment>
<feature type="region of interest" description="Disordered" evidence="1">
    <location>
        <begin position="459"/>
        <end position="484"/>
    </location>
</feature>
<keyword evidence="2" id="KW-0732">Signal</keyword>
<dbReference type="InterPro" id="IPR036047">
    <property type="entry name" value="F-box-like_dom_sf"/>
</dbReference>
<evidence type="ECO:0000313" key="4">
    <source>
        <dbReference type="Proteomes" id="UP000567179"/>
    </source>
</evidence>
<feature type="chain" id="PRO_5034867137" description="F-box domain-containing protein" evidence="2">
    <location>
        <begin position="18"/>
        <end position="550"/>
    </location>
</feature>
<gene>
    <name evidence="3" type="ORF">D9619_005468</name>
</gene>
<dbReference type="SUPFAM" id="SSF52047">
    <property type="entry name" value="RNI-like"/>
    <property type="match status" value="1"/>
</dbReference>
<dbReference type="EMBL" id="JAACJJ010000001">
    <property type="protein sequence ID" value="KAF5330396.1"/>
    <property type="molecule type" value="Genomic_DNA"/>
</dbReference>
<dbReference type="OrthoDB" id="3365698at2759"/>
<organism evidence="3 4">
    <name type="scientific">Psilocybe cf. subviscida</name>
    <dbReference type="NCBI Taxonomy" id="2480587"/>
    <lineage>
        <taxon>Eukaryota</taxon>
        <taxon>Fungi</taxon>
        <taxon>Dikarya</taxon>
        <taxon>Basidiomycota</taxon>
        <taxon>Agaricomycotina</taxon>
        <taxon>Agaricomycetes</taxon>
        <taxon>Agaricomycetidae</taxon>
        <taxon>Agaricales</taxon>
        <taxon>Agaricineae</taxon>
        <taxon>Strophariaceae</taxon>
        <taxon>Psilocybe</taxon>
    </lineage>
</organism>
<evidence type="ECO:0000256" key="1">
    <source>
        <dbReference type="SAM" id="MobiDB-lite"/>
    </source>
</evidence>
<dbReference type="InterPro" id="IPR032675">
    <property type="entry name" value="LRR_dom_sf"/>
</dbReference>
<keyword evidence="4" id="KW-1185">Reference proteome</keyword>
<dbReference type="Gene3D" id="3.80.10.10">
    <property type="entry name" value="Ribonuclease Inhibitor"/>
    <property type="match status" value="1"/>
</dbReference>
<sequence>MSMSLMHALHLPPEIIALVFQLSIDPNCSVPCTWDQAQSIQPLLFSRVCRRWYSLVTQDPSLWSHIHVEPSSRGLARARLWLERSQNVPLHISICARNMRDDSWEPTLSLFVPTLVDMFIPHLSRIRGFQSHLGGHVVPALFPPDTLVSMPLIEQLGLRIDDASSHSLVTAFLESSLGRIDAPHLRSLAVSDITTIAEAIAPVLPQLRSLNVLDAKLWAHARIFPALLARCKKIEHCSIAFPPNCYFVSPVEPIDLPDLKTLEMEWPFLFDAKPLFRAITAPHLESLTLSHLTRQLILPPTTFYALRSLIQSATSTLRSITLVGCNLLTQDESTALFEDCVSLEQLTLTHCQHVDKLLSPLTPGTSAPSVSTIESDEDSPLPASSNTWLCPRLLEVTIDGIEDAGVRSIVAFARSRCIWPSSSSSRIPSPMLSSFLERSPHPAEVNGSQSPDAVSFSHIAKQQRRSQPRPIYDDVMPLSSGTSSKDSFGHSYLKQLTLDVDITALSRQARVLLLSGLYPMHHDMHIMGSCGELFARADADAHGLESSFCA</sequence>
<name>A0A8H5BW91_9AGAR</name>
<dbReference type="PANTHER" id="PTHR38926:SF5">
    <property type="entry name" value="F-BOX AND LEUCINE-RICH REPEAT PROTEIN 6"/>
    <property type="match status" value="1"/>
</dbReference>